<comment type="subcellular location">
    <subcellularLocation>
        <location evidence="1">Cell outer membrane</location>
    </subcellularLocation>
</comment>
<keyword evidence="7" id="KW-0969">Cilium</keyword>
<dbReference type="InterPro" id="IPR028974">
    <property type="entry name" value="TSP_type-3_rpt"/>
</dbReference>
<protein>
    <submittedName>
        <fullName evidence="7">Flagellar motor protein MotB</fullName>
    </submittedName>
</protein>
<dbReference type="RefSeq" id="WP_116725602.1">
    <property type="nucleotide sequence ID" value="NZ_QCZI01000017.1"/>
</dbReference>
<evidence type="ECO:0000256" key="3">
    <source>
        <dbReference type="ARBA" id="ARBA00023237"/>
    </source>
</evidence>
<organism evidence="7 8">
    <name type="scientific">Flavobacterium psychrotolerans</name>
    <dbReference type="NCBI Taxonomy" id="2169410"/>
    <lineage>
        <taxon>Bacteria</taxon>
        <taxon>Pseudomonadati</taxon>
        <taxon>Bacteroidota</taxon>
        <taxon>Flavobacteriia</taxon>
        <taxon>Flavobacteriales</taxon>
        <taxon>Flavobacteriaceae</taxon>
        <taxon>Flavobacterium</taxon>
    </lineage>
</organism>
<dbReference type="PROSITE" id="PS51123">
    <property type="entry name" value="OMPA_2"/>
    <property type="match status" value="1"/>
</dbReference>
<evidence type="ECO:0000256" key="1">
    <source>
        <dbReference type="ARBA" id="ARBA00004442"/>
    </source>
</evidence>
<dbReference type="Proteomes" id="UP000245449">
    <property type="component" value="Unassembled WGS sequence"/>
</dbReference>
<gene>
    <name evidence="7" type="ORF">DB895_11950</name>
</gene>
<keyword evidence="3" id="KW-0998">Cell outer membrane</keyword>
<evidence type="ECO:0000256" key="2">
    <source>
        <dbReference type="ARBA" id="ARBA00023136"/>
    </source>
</evidence>
<dbReference type="InterPro" id="IPR006664">
    <property type="entry name" value="OMP_bac"/>
</dbReference>
<comment type="caution">
    <text evidence="7">The sequence shown here is derived from an EMBL/GenBank/DDBJ whole genome shotgun (WGS) entry which is preliminary data.</text>
</comment>
<keyword evidence="7" id="KW-0282">Flagellum</keyword>
<evidence type="ECO:0000259" key="6">
    <source>
        <dbReference type="PROSITE" id="PS51123"/>
    </source>
</evidence>
<dbReference type="InterPro" id="IPR006665">
    <property type="entry name" value="OmpA-like"/>
</dbReference>
<feature type="domain" description="OmpA-like" evidence="6">
    <location>
        <begin position="333"/>
        <end position="447"/>
    </location>
</feature>
<dbReference type="CDD" id="cd07185">
    <property type="entry name" value="OmpA_C-like"/>
    <property type="match status" value="1"/>
</dbReference>
<keyword evidence="7" id="KW-0966">Cell projection</keyword>
<dbReference type="Pfam" id="PF00691">
    <property type="entry name" value="OmpA"/>
    <property type="match status" value="1"/>
</dbReference>
<evidence type="ECO:0000313" key="8">
    <source>
        <dbReference type="Proteomes" id="UP000245449"/>
    </source>
</evidence>
<evidence type="ECO:0000256" key="5">
    <source>
        <dbReference type="SAM" id="SignalP"/>
    </source>
</evidence>
<name>A0A2U1JGQ6_9FLAO</name>
<dbReference type="SUPFAM" id="SSF103647">
    <property type="entry name" value="TSP type-3 repeat"/>
    <property type="match status" value="1"/>
</dbReference>
<dbReference type="AlphaFoldDB" id="A0A2U1JGQ6"/>
<dbReference type="Gene3D" id="3.30.1330.60">
    <property type="entry name" value="OmpA-like domain"/>
    <property type="match status" value="1"/>
</dbReference>
<dbReference type="GO" id="GO:0005509">
    <property type="term" value="F:calcium ion binding"/>
    <property type="evidence" value="ECO:0007669"/>
    <property type="project" value="InterPro"/>
</dbReference>
<accession>A0A2U1JGQ6</accession>
<dbReference type="PRINTS" id="PR01021">
    <property type="entry name" value="OMPADOMAIN"/>
</dbReference>
<evidence type="ECO:0000256" key="4">
    <source>
        <dbReference type="PROSITE-ProRule" id="PRU00473"/>
    </source>
</evidence>
<evidence type="ECO:0000313" key="7">
    <source>
        <dbReference type="EMBL" id="PWA04205.1"/>
    </source>
</evidence>
<sequence>MKKSLILLSFTLLTISNGIAQSKDNEDSNEGSTFNKWTVELNAGNSKGLKPYTTGYFASNTDSYFGSFALDSYGIGVRYMISPKFGFKLDLSSDLLENNKDTDSRIFKVQQYRIGVQGVINAARFLDMQKELGRFGLLFHGGIQIAQMTPKLAIDDDGKANPAYNHTEDNGGIIFGISPEFRVTKKISLMTDISFASNLRQNFNWDGHWDKEPTNLTGSMVTTTFGITYSLGKGEIHGDWADIDDKKSANFKALDDKVSELENMLNDTDKDGVPDYLDAENNSITGIAVDTKGRMVDTNKNGVPDELEKFMDKTYVGKSKDPKTSDTAIAEVIKKLINEGYATVYFDSNKSNLTNISTEGVDFILNFLRSNPTTSVDITGHADEIGNTKSNQKLALTRATNVKNTLIKAGINPYRLNVKSEGEDTSVDPKSKDARSLVRRVTFKIKN</sequence>
<feature type="signal peptide" evidence="5">
    <location>
        <begin position="1"/>
        <end position="20"/>
    </location>
</feature>
<reference evidence="7 8" key="1">
    <citation type="submission" date="2018-04" db="EMBL/GenBank/DDBJ databases">
        <title>Flavobacterium sp. nov., isolated from glacier ice.</title>
        <authorList>
            <person name="Liu Q."/>
            <person name="Xin Y.-H."/>
        </authorList>
    </citation>
    <scope>NUCLEOTIDE SEQUENCE [LARGE SCALE GENOMIC DNA]</scope>
    <source>
        <strain evidence="7 8">RB1R5</strain>
    </source>
</reference>
<dbReference type="OrthoDB" id="1522982at2"/>
<dbReference type="GO" id="GO:0009279">
    <property type="term" value="C:cell outer membrane"/>
    <property type="evidence" value="ECO:0007669"/>
    <property type="project" value="UniProtKB-SubCell"/>
</dbReference>
<dbReference type="InterPro" id="IPR036737">
    <property type="entry name" value="OmpA-like_sf"/>
</dbReference>
<dbReference type="InterPro" id="IPR050330">
    <property type="entry name" value="Bact_OuterMem_StrucFunc"/>
</dbReference>
<feature type="chain" id="PRO_5015508680" evidence="5">
    <location>
        <begin position="21"/>
        <end position="447"/>
    </location>
</feature>
<dbReference type="PANTHER" id="PTHR30329">
    <property type="entry name" value="STATOR ELEMENT OF FLAGELLAR MOTOR COMPLEX"/>
    <property type="match status" value="1"/>
</dbReference>
<dbReference type="SUPFAM" id="SSF103088">
    <property type="entry name" value="OmpA-like"/>
    <property type="match status" value="1"/>
</dbReference>
<keyword evidence="5" id="KW-0732">Signal</keyword>
<dbReference type="EMBL" id="QCZI01000017">
    <property type="protein sequence ID" value="PWA04205.1"/>
    <property type="molecule type" value="Genomic_DNA"/>
</dbReference>
<dbReference type="PANTHER" id="PTHR30329:SF21">
    <property type="entry name" value="LIPOPROTEIN YIAD-RELATED"/>
    <property type="match status" value="1"/>
</dbReference>
<keyword evidence="8" id="KW-1185">Reference proteome</keyword>
<proteinExistence type="predicted"/>
<keyword evidence="2 4" id="KW-0472">Membrane</keyword>